<evidence type="ECO:0000313" key="3">
    <source>
        <dbReference type="Proteomes" id="UP000629420"/>
    </source>
</evidence>
<name>A0ABX7DT71_9FLAO</name>
<keyword evidence="3" id="KW-1185">Reference proteome</keyword>
<reference evidence="2 3" key="1">
    <citation type="submission" date="2021-01" db="EMBL/GenBank/DDBJ databases">
        <title>Aequorivita sp. strain KX20305, a bacterium isolated from the sediment collected at a cold seep field in South China Sea.</title>
        <authorList>
            <person name="Zhang H."/>
            <person name="Li C."/>
        </authorList>
    </citation>
    <scope>NUCLEOTIDE SEQUENCE [LARGE SCALE GENOMIC DNA]</scope>
    <source>
        <strain evidence="2 3">KX20305</strain>
    </source>
</reference>
<dbReference type="RefSeq" id="WP_202336699.1">
    <property type="nucleotide sequence ID" value="NZ_CP068439.1"/>
</dbReference>
<keyword evidence="1" id="KW-0732">Signal</keyword>
<organism evidence="2 3">
    <name type="scientific">Aequorivita iocasae</name>
    <dbReference type="NCBI Taxonomy" id="2803865"/>
    <lineage>
        <taxon>Bacteria</taxon>
        <taxon>Pseudomonadati</taxon>
        <taxon>Bacteroidota</taxon>
        <taxon>Flavobacteriia</taxon>
        <taxon>Flavobacteriales</taxon>
        <taxon>Flavobacteriaceae</taxon>
        <taxon>Aequorivita</taxon>
    </lineage>
</organism>
<proteinExistence type="predicted"/>
<sequence>MKNLYTPQGLALSICSLFLMLSFNTFAQVGIGTTSPDSGSILDISSTNKGVLLPRIDIANLNSLSPLTSGAEGMLVYNTNTSTGPGFVFWNGSSWTPVGDGNGTDAWGRTGNTGTIPGTGAGQNYLGTSNSQDLVIATDGAERMRVLSNGNVGIGVNNPRTSLDIEGALSLREGAIITLSNGNNTNISLGTTPHSIYRINGPTSAFTINSIVPINNSDGQLITLINNTNQLMTLSHNSGGSGANRINVPGATDLILRGQYASVTLQYNTNYNRWVVLNEVNHIETFYGPLPFIANGLNVYTFNVTGVTASSTVSANLVGPVPAAIANNLSVENVEARPDVIVLRIYNYGGLVTNGAVALGINKI</sequence>
<accession>A0ABX7DT71</accession>
<gene>
    <name evidence="2" type="ORF">JK629_00645</name>
</gene>
<evidence type="ECO:0000256" key="1">
    <source>
        <dbReference type="SAM" id="SignalP"/>
    </source>
</evidence>
<evidence type="ECO:0000313" key="2">
    <source>
        <dbReference type="EMBL" id="QQX76816.1"/>
    </source>
</evidence>
<feature type="signal peptide" evidence="1">
    <location>
        <begin position="1"/>
        <end position="27"/>
    </location>
</feature>
<protein>
    <submittedName>
        <fullName evidence="2">Uncharacterized protein</fullName>
    </submittedName>
</protein>
<dbReference type="Proteomes" id="UP000629420">
    <property type="component" value="Chromosome"/>
</dbReference>
<feature type="chain" id="PRO_5047309727" evidence="1">
    <location>
        <begin position="28"/>
        <end position="364"/>
    </location>
</feature>
<dbReference type="EMBL" id="CP068439">
    <property type="protein sequence ID" value="QQX76816.1"/>
    <property type="molecule type" value="Genomic_DNA"/>
</dbReference>